<keyword evidence="10" id="KW-1185">Reference proteome</keyword>
<dbReference type="InterPro" id="IPR010729">
    <property type="entry name" value="Ribosomal_uL29_mit"/>
</dbReference>
<comment type="subcellular location">
    <subcellularLocation>
        <location evidence="1">Mitochondrion</location>
    </subcellularLocation>
</comment>
<keyword evidence="4" id="KW-0496">Mitochondrion</keyword>
<dbReference type="FunCoup" id="A0A286UCE3">
    <property type="interactions" value="28"/>
</dbReference>
<reference evidence="9 10" key="1">
    <citation type="journal article" date="2017" name="Mol. Ecol.">
        <title>Comparative and population genomic landscape of Phellinus noxius: A hypervariable fungus causing root rot in trees.</title>
        <authorList>
            <person name="Chung C.L."/>
            <person name="Lee T.J."/>
            <person name="Akiba M."/>
            <person name="Lee H.H."/>
            <person name="Kuo T.H."/>
            <person name="Liu D."/>
            <person name="Ke H.M."/>
            <person name="Yokoi T."/>
            <person name="Roa M.B."/>
            <person name="Lu M.J."/>
            <person name="Chang Y.Y."/>
            <person name="Ann P.J."/>
            <person name="Tsai J.N."/>
            <person name="Chen C.Y."/>
            <person name="Tzean S.S."/>
            <person name="Ota Y."/>
            <person name="Hattori T."/>
            <person name="Sahashi N."/>
            <person name="Liou R.F."/>
            <person name="Kikuchi T."/>
            <person name="Tsai I.J."/>
        </authorList>
    </citation>
    <scope>NUCLEOTIDE SEQUENCE [LARGE SCALE GENOMIC DNA]</scope>
    <source>
        <strain evidence="9 10">FFPRI411160</strain>
    </source>
</reference>
<comment type="caution">
    <text evidence="9">The sequence shown here is derived from an EMBL/GenBank/DDBJ whole genome shotgun (WGS) entry which is preliminary data.</text>
</comment>
<evidence type="ECO:0000256" key="3">
    <source>
        <dbReference type="ARBA" id="ARBA00022980"/>
    </source>
</evidence>
<protein>
    <recommendedName>
        <fullName evidence="6">Large ribosomal subunit protein uL29m</fullName>
    </recommendedName>
    <alternativeName>
        <fullName evidence="7">54S ribosomal protein L4, mitochondrial</fullName>
    </alternativeName>
</protein>
<proteinExistence type="inferred from homology"/>
<feature type="signal peptide" evidence="8">
    <location>
        <begin position="1"/>
        <end position="19"/>
    </location>
</feature>
<dbReference type="InterPro" id="IPR038340">
    <property type="entry name" value="MRP-L47_sf"/>
</dbReference>
<feature type="chain" id="PRO_5013568260" description="Large ribosomal subunit protein uL29m" evidence="8">
    <location>
        <begin position="20"/>
        <end position="228"/>
    </location>
</feature>
<evidence type="ECO:0000313" key="10">
    <source>
        <dbReference type="Proteomes" id="UP000217199"/>
    </source>
</evidence>
<evidence type="ECO:0000256" key="4">
    <source>
        <dbReference type="ARBA" id="ARBA00023128"/>
    </source>
</evidence>
<evidence type="ECO:0000313" key="9">
    <source>
        <dbReference type="EMBL" id="PAV17195.1"/>
    </source>
</evidence>
<dbReference type="STRING" id="2282107.A0A286UCE3"/>
<dbReference type="PANTHER" id="PTHR21183">
    <property type="entry name" value="RIBOSOMAL PROTEIN L47, MITOCHONDRIAL-RELATED"/>
    <property type="match status" value="1"/>
</dbReference>
<keyword evidence="8" id="KW-0732">Signal</keyword>
<evidence type="ECO:0000256" key="2">
    <source>
        <dbReference type="ARBA" id="ARBA00009254"/>
    </source>
</evidence>
<sequence length="228" mass="26715">MLVLIWLWPCSVTFTPVTSRLLTRFTPSSMLSTLRFQVTRRSPSQVYNLRRWLATEVPVPAEAEELTPEQQRQRYEEFLGEKEKEPPTRPQLNVSVREDHGLYAFFRQVPTDGGLSSEYETVEASNKPSSKTGRSWKAYELRRKSFKDLHTLWYIVLRERNLLATQKAEAKRIGIFESYLDVKEKDARCRKTMARIKQILMERKLAYEEAHAILNKKLLENKSSQESS</sequence>
<dbReference type="GO" id="GO:0003735">
    <property type="term" value="F:structural constituent of ribosome"/>
    <property type="evidence" value="ECO:0007669"/>
    <property type="project" value="InterPro"/>
</dbReference>
<dbReference type="AlphaFoldDB" id="A0A286UCE3"/>
<dbReference type="Pfam" id="PF06984">
    <property type="entry name" value="MRP-L47"/>
    <property type="match status" value="1"/>
</dbReference>
<accession>A0A286UCE3</accession>
<dbReference type="OrthoDB" id="270763at2759"/>
<evidence type="ECO:0000256" key="5">
    <source>
        <dbReference type="ARBA" id="ARBA00023274"/>
    </source>
</evidence>
<name>A0A286UCE3_9AGAM</name>
<evidence type="ECO:0000256" key="6">
    <source>
        <dbReference type="ARBA" id="ARBA00035289"/>
    </source>
</evidence>
<keyword evidence="5" id="KW-0687">Ribonucleoprotein</keyword>
<keyword evidence="3" id="KW-0689">Ribosomal protein</keyword>
<comment type="similarity">
    <text evidence="2">Belongs to the universal ribosomal protein uL29 family.</text>
</comment>
<gene>
    <name evidence="9" type="ORF">PNOK_0725900</name>
</gene>
<dbReference type="EMBL" id="NBII01000007">
    <property type="protein sequence ID" value="PAV17195.1"/>
    <property type="molecule type" value="Genomic_DNA"/>
</dbReference>
<evidence type="ECO:0000256" key="7">
    <source>
        <dbReference type="ARBA" id="ARBA00035399"/>
    </source>
</evidence>
<evidence type="ECO:0000256" key="8">
    <source>
        <dbReference type="SAM" id="SignalP"/>
    </source>
</evidence>
<evidence type="ECO:0000256" key="1">
    <source>
        <dbReference type="ARBA" id="ARBA00004173"/>
    </source>
</evidence>
<dbReference type="Proteomes" id="UP000217199">
    <property type="component" value="Unassembled WGS sequence"/>
</dbReference>
<dbReference type="GO" id="GO:0005762">
    <property type="term" value="C:mitochondrial large ribosomal subunit"/>
    <property type="evidence" value="ECO:0007669"/>
    <property type="project" value="TreeGrafter"/>
</dbReference>
<dbReference type="GO" id="GO:0032543">
    <property type="term" value="P:mitochondrial translation"/>
    <property type="evidence" value="ECO:0007669"/>
    <property type="project" value="TreeGrafter"/>
</dbReference>
<organism evidence="9 10">
    <name type="scientific">Pyrrhoderma noxium</name>
    <dbReference type="NCBI Taxonomy" id="2282107"/>
    <lineage>
        <taxon>Eukaryota</taxon>
        <taxon>Fungi</taxon>
        <taxon>Dikarya</taxon>
        <taxon>Basidiomycota</taxon>
        <taxon>Agaricomycotina</taxon>
        <taxon>Agaricomycetes</taxon>
        <taxon>Hymenochaetales</taxon>
        <taxon>Hymenochaetaceae</taxon>
        <taxon>Pyrrhoderma</taxon>
    </lineage>
</organism>
<dbReference type="Gene3D" id="6.10.330.20">
    <property type="match status" value="1"/>
</dbReference>
<dbReference type="PANTHER" id="PTHR21183:SF18">
    <property type="entry name" value="LARGE RIBOSOMAL SUBUNIT PROTEIN UL29M"/>
    <property type="match status" value="1"/>
</dbReference>
<dbReference type="InParanoid" id="A0A286UCE3"/>